<evidence type="ECO:0000313" key="3">
    <source>
        <dbReference type="Proteomes" id="UP001221898"/>
    </source>
</evidence>
<comment type="caution">
    <text evidence="2">The sequence shown here is derived from an EMBL/GenBank/DDBJ whole genome shotgun (WGS) entry which is preliminary data.</text>
</comment>
<evidence type="ECO:0000256" key="1">
    <source>
        <dbReference type="SAM" id="MobiDB-lite"/>
    </source>
</evidence>
<dbReference type="Proteomes" id="UP001221898">
    <property type="component" value="Unassembled WGS sequence"/>
</dbReference>
<dbReference type="EMBL" id="JAINUG010001457">
    <property type="protein sequence ID" value="KAJ8355286.1"/>
    <property type="molecule type" value="Genomic_DNA"/>
</dbReference>
<accession>A0AAD7VXP5</accession>
<evidence type="ECO:0000313" key="2">
    <source>
        <dbReference type="EMBL" id="KAJ8355286.1"/>
    </source>
</evidence>
<feature type="non-terminal residue" evidence="2">
    <location>
        <position position="1"/>
    </location>
</feature>
<reference evidence="2" key="1">
    <citation type="journal article" date="2023" name="Science">
        <title>Genome structures resolve the early diversification of teleost fishes.</title>
        <authorList>
            <person name="Parey E."/>
            <person name="Louis A."/>
            <person name="Montfort J."/>
            <person name="Bouchez O."/>
            <person name="Roques C."/>
            <person name="Iampietro C."/>
            <person name="Lluch J."/>
            <person name="Castinel A."/>
            <person name="Donnadieu C."/>
            <person name="Desvignes T."/>
            <person name="Floi Bucao C."/>
            <person name="Jouanno E."/>
            <person name="Wen M."/>
            <person name="Mejri S."/>
            <person name="Dirks R."/>
            <person name="Jansen H."/>
            <person name="Henkel C."/>
            <person name="Chen W.J."/>
            <person name="Zahm M."/>
            <person name="Cabau C."/>
            <person name="Klopp C."/>
            <person name="Thompson A.W."/>
            <person name="Robinson-Rechavi M."/>
            <person name="Braasch I."/>
            <person name="Lecointre G."/>
            <person name="Bobe J."/>
            <person name="Postlethwait J.H."/>
            <person name="Berthelot C."/>
            <person name="Roest Crollius H."/>
            <person name="Guiguen Y."/>
        </authorList>
    </citation>
    <scope>NUCLEOTIDE SEQUENCE</scope>
    <source>
        <strain evidence="2">NC1722</strain>
    </source>
</reference>
<dbReference type="AlphaFoldDB" id="A0AAD7VXP5"/>
<protein>
    <submittedName>
        <fullName evidence="2">Uncharacterized protein</fullName>
    </submittedName>
</protein>
<gene>
    <name evidence="2" type="ORF">AAFF_G00074900</name>
</gene>
<sequence length="98" mass="10493">MLEGIAAMQERQSAAHAEQMEALRAQANLQTQALLQLAASGKCEVCAVDSGDAGSSDTAEGGHREPPVETPQVPVFHPVEDFPLAQSRDDTLRFAFDQ</sequence>
<name>A0AAD7VXP5_9TELE</name>
<feature type="region of interest" description="Disordered" evidence="1">
    <location>
        <begin position="50"/>
        <end position="74"/>
    </location>
</feature>
<keyword evidence="3" id="KW-1185">Reference proteome</keyword>
<organism evidence="2 3">
    <name type="scientific">Aldrovandia affinis</name>
    <dbReference type="NCBI Taxonomy" id="143900"/>
    <lineage>
        <taxon>Eukaryota</taxon>
        <taxon>Metazoa</taxon>
        <taxon>Chordata</taxon>
        <taxon>Craniata</taxon>
        <taxon>Vertebrata</taxon>
        <taxon>Euteleostomi</taxon>
        <taxon>Actinopterygii</taxon>
        <taxon>Neopterygii</taxon>
        <taxon>Teleostei</taxon>
        <taxon>Notacanthiformes</taxon>
        <taxon>Halosauridae</taxon>
        <taxon>Aldrovandia</taxon>
    </lineage>
</organism>
<proteinExistence type="predicted"/>